<evidence type="ECO:0000256" key="1">
    <source>
        <dbReference type="SAM" id="MobiDB-lite"/>
    </source>
</evidence>
<organism evidence="2 3">
    <name type="scientific">Tahibacter harae</name>
    <dbReference type="NCBI Taxonomy" id="2963937"/>
    <lineage>
        <taxon>Bacteria</taxon>
        <taxon>Pseudomonadati</taxon>
        <taxon>Pseudomonadota</taxon>
        <taxon>Gammaproteobacteria</taxon>
        <taxon>Lysobacterales</taxon>
        <taxon>Rhodanobacteraceae</taxon>
        <taxon>Tahibacter</taxon>
    </lineage>
</organism>
<dbReference type="EMBL" id="JANFQO010000001">
    <property type="protein sequence ID" value="MCQ4163133.1"/>
    <property type="molecule type" value="Genomic_DNA"/>
</dbReference>
<accession>A0ABT1QKS6</accession>
<evidence type="ECO:0000313" key="2">
    <source>
        <dbReference type="EMBL" id="MCQ4163133.1"/>
    </source>
</evidence>
<sequence>MSIIGQWDIIKVVVLKNEVVVRKNDVIDIRELAPVGGQRKARFTCIRGGMAEFSGTVDLDASGSQISGAFEDDGVDYVVKAKTTGVDAISGETWSKKPAAESGGEWDGNRK</sequence>
<evidence type="ECO:0000313" key="3">
    <source>
        <dbReference type="Proteomes" id="UP001165498"/>
    </source>
</evidence>
<reference evidence="2" key="1">
    <citation type="submission" date="2022-07" db="EMBL/GenBank/DDBJ databases">
        <title>Tahibacter sp., a new gammaproteobacterium isolated from the silt sample collected at pig farm.</title>
        <authorList>
            <person name="Chen H."/>
        </authorList>
    </citation>
    <scope>NUCLEOTIDE SEQUENCE</scope>
    <source>
        <strain evidence="2">P2K</strain>
    </source>
</reference>
<protein>
    <recommendedName>
        <fullName evidence="4">DUF5666 domain-containing protein</fullName>
    </recommendedName>
</protein>
<comment type="caution">
    <text evidence="2">The sequence shown here is derived from an EMBL/GenBank/DDBJ whole genome shotgun (WGS) entry which is preliminary data.</text>
</comment>
<gene>
    <name evidence="2" type="ORF">NM961_00215</name>
</gene>
<evidence type="ECO:0008006" key="4">
    <source>
        <dbReference type="Google" id="ProtNLM"/>
    </source>
</evidence>
<feature type="region of interest" description="Disordered" evidence="1">
    <location>
        <begin position="90"/>
        <end position="111"/>
    </location>
</feature>
<name>A0ABT1QKS6_9GAMM</name>
<keyword evidence="3" id="KW-1185">Reference proteome</keyword>
<dbReference type="RefSeq" id="WP_255910127.1">
    <property type="nucleotide sequence ID" value="NZ_JANFQO010000001.1"/>
</dbReference>
<dbReference type="Proteomes" id="UP001165498">
    <property type="component" value="Unassembled WGS sequence"/>
</dbReference>
<proteinExistence type="predicted"/>